<evidence type="ECO:0000313" key="2">
    <source>
        <dbReference type="Proteomes" id="UP000703295"/>
    </source>
</evidence>
<dbReference type="EMBL" id="JACJJW010000007">
    <property type="protein sequence ID" value="MBM6757901.1"/>
    <property type="molecule type" value="Genomic_DNA"/>
</dbReference>
<dbReference type="Proteomes" id="UP000703295">
    <property type="component" value="Unassembled WGS sequence"/>
</dbReference>
<dbReference type="Gene3D" id="2.120.10.10">
    <property type="match status" value="1"/>
</dbReference>
<dbReference type="InterPro" id="IPR036278">
    <property type="entry name" value="Sialidase_sf"/>
</dbReference>
<name>A0ABS2ETN6_9BACE</name>
<evidence type="ECO:0000313" key="1">
    <source>
        <dbReference type="EMBL" id="MBM6757901.1"/>
    </source>
</evidence>
<gene>
    <name evidence="1" type="ORF">H6A31_04215</name>
</gene>
<organism evidence="1 2">
    <name type="scientific">Bacteroides mediterraneensis</name>
    <dbReference type="NCBI Taxonomy" id="1841856"/>
    <lineage>
        <taxon>Bacteria</taxon>
        <taxon>Pseudomonadati</taxon>
        <taxon>Bacteroidota</taxon>
        <taxon>Bacteroidia</taxon>
        <taxon>Bacteroidales</taxon>
        <taxon>Bacteroidaceae</taxon>
        <taxon>Bacteroides</taxon>
    </lineage>
</organism>
<comment type="caution">
    <text evidence="1">The sequence shown here is derived from an EMBL/GenBank/DDBJ whole genome shotgun (WGS) entry which is preliminary data.</text>
</comment>
<keyword evidence="2" id="KW-1185">Reference proteome</keyword>
<dbReference type="Pfam" id="PF15892">
    <property type="entry name" value="BNR_4"/>
    <property type="match status" value="1"/>
</dbReference>
<accession>A0ABS2ETN6</accession>
<sequence length="426" mass="49208">MKHIFFLFLMGFLVWEGLSAQRLVEVAEGYSSTSVNTAVFRNSSLVTDKGIQYVSYYDADGYLVVGKRDLGTEQWTLHRSQYKGNVADAHNVISMMVDGDGYLHVAFDHHGNELNYCRSTAPGALTLGEKEPMTGKDESDVTYPEFYRMPNGDLLFAYRSGASGRGNLVLNRYELKSRKWIRVQDVLIDGENQRNAYWQLYMDADGRLHLSWVWRETWMVETNHDLCYAYSPDEGRTWYKTNGEKYTLPIRKDNAEYACYVPQNSELINQTSMCTDAEGHPYIVTYWRNAENEVPQYRLVWHDGISWQHRQIVNRSQDFTLKGDGTKMIPISRPRLAVDEGKAYFMFRDAERGSKVSMAYTDDVKSGEWQVKDLTDFSVDAWEPSYDTELWKAQKKLHVFVQETRQGDGERVKTSAATPIYVLEID</sequence>
<protein>
    <submittedName>
        <fullName evidence="1">BNR-4 repeat-containing protein</fullName>
    </submittedName>
</protein>
<dbReference type="SUPFAM" id="SSF50939">
    <property type="entry name" value="Sialidases"/>
    <property type="match status" value="1"/>
</dbReference>
<dbReference type="RefSeq" id="WP_204475014.1">
    <property type="nucleotide sequence ID" value="NZ_JACJJW010000007.1"/>
</dbReference>
<reference evidence="1 2" key="1">
    <citation type="journal article" date="2021" name="Sci. Rep.">
        <title>The distribution of antibiotic resistance genes in chicken gut microbiota commensals.</title>
        <authorList>
            <person name="Juricova H."/>
            <person name="Matiasovicova J."/>
            <person name="Kubasova T."/>
            <person name="Cejkova D."/>
            <person name="Rychlik I."/>
        </authorList>
    </citation>
    <scope>NUCLEOTIDE SEQUENCE [LARGE SCALE GENOMIC DNA]</scope>
    <source>
        <strain evidence="1 2">An801</strain>
    </source>
</reference>
<proteinExistence type="predicted"/>